<comment type="subcellular location">
    <subcellularLocation>
        <location evidence="1">Membrane</location>
        <topology evidence="1">Multi-pass membrane protein</topology>
    </subcellularLocation>
</comment>
<keyword evidence="4 5" id="KW-0472">Membrane</keyword>
<proteinExistence type="predicted"/>
<feature type="transmembrane region" description="Helical" evidence="5">
    <location>
        <begin position="628"/>
        <end position="646"/>
    </location>
</feature>
<gene>
    <name evidence="6" type="ORF">THAOC_08525</name>
</gene>
<evidence type="ECO:0000313" key="7">
    <source>
        <dbReference type="Proteomes" id="UP000266841"/>
    </source>
</evidence>
<dbReference type="InterPro" id="IPR036259">
    <property type="entry name" value="MFS_trans_sf"/>
</dbReference>
<feature type="transmembrane region" description="Helical" evidence="5">
    <location>
        <begin position="314"/>
        <end position="332"/>
    </location>
</feature>
<reference evidence="6 7" key="1">
    <citation type="journal article" date="2012" name="Genome Biol.">
        <title>Genome and low-iron response of an oceanic diatom adapted to chronic iron limitation.</title>
        <authorList>
            <person name="Lommer M."/>
            <person name="Specht M."/>
            <person name="Roy A.S."/>
            <person name="Kraemer L."/>
            <person name="Andreson R."/>
            <person name="Gutowska M.A."/>
            <person name="Wolf J."/>
            <person name="Bergner S.V."/>
            <person name="Schilhabel M.B."/>
            <person name="Klostermeier U.C."/>
            <person name="Beiko R.G."/>
            <person name="Rosenstiel P."/>
            <person name="Hippler M."/>
            <person name="Laroche J."/>
        </authorList>
    </citation>
    <scope>NUCLEOTIDE SEQUENCE [LARGE SCALE GENOMIC DNA]</scope>
    <source>
        <strain evidence="6 7">CCMP1005</strain>
    </source>
</reference>
<feature type="transmembrane region" description="Helical" evidence="5">
    <location>
        <begin position="551"/>
        <end position="567"/>
    </location>
</feature>
<sequence>WEVKAQYKRLRREYLPRFASFSPNPNVRCLYHIAADAGDSREREFGVSEADPADGNFGGFDVIQSNLECALREIFNLESRLKDLGAPKKHTRHTTIAGGMTKSTSVDVEASLSGVAKSPLRRKRSLSNAGPIPHTGSLVNLLARSRSFLDTGSLTALNATSADMFFEPTLHRIQLVRRRMGQTNQRYLQMLYAHEMVHLVTDKKHMHEKDEKYIIKRRDEFASSDDIRALSDDVGQMVSEDSPTVSDLSKFLNLASAGLYMMNYNIVAPTSGLYADLLGFDPANAGIIIGMTPLAVTVSSILYSWGSSYSYKRALLFASCCCCAGNLVYALALPCRSLKMVLFGRLLTGFGSARVINRRYIADYYSLEDRTTGMSQFVSASALGMALGPAFAAALSIVAPSDVHPEDENWWTIETAPDRQSAAYAATQPPKKREVMLTKQHSACENTPLITKEVTGSPENVQIADQLPSGNKTAHSIRGQMTSCFGHIPVMVSLLLLMLLKSPRALDLEFSVSVAQFSRRYDDRELIVAMLTAMVLGITGFLVYGEHYSETRFILFGCVSFVASNALEGPTMGLLSKVIPKSLAAGVLNAGLLATEAGTFGRVFGDFWLSNAAFAGVGEMLNRTFKPMLLSVVVMLAAVLGTWEYLQPSYTLIDDDYDDDTASEEDEEEAIHSSKNLRQANLWPHKTQENIQNTPERAAAITLLMCVVEGEYIMCLSSENVLHNTSQRKAALTLVCASNS</sequence>
<dbReference type="GO" id="GO:0016020">
    <property type="term" value="C:membrane"/>
    <property type="evidence" value="ECO:0007669"/>
    <property type="project" value="UniProtKB-SubCell"/>
</dbReference>
<organism evidence="6 7">
    <name type="scientific">Thalassiosira oceanica</name>
    <name type="common">Marine diatom</name>
    <dbReference type="NCBI Taxonomy" id="159749"/>
    <lineage>
        <taxon>Eukaryota</taxon>
        <taxon>Sar</taxon>
        <taxon>Stramenopiles</taxon>
        <taxon>Ochrophyta</taxon>
        <taxon>Bacillariophyta</taxon>
        <taxon>Coscinodiscophyceae</taxon>
        <taxon>Thalassiosirophycidae</taxon>
        <taxon>Thalassiosirales</taxon>
        <taxon>Thalassiosiraceae</taxon>
        <taxon>Thalassiosira</taxon>
    </lineage>
</organism>
<feature type="non-terminal residue" evidence="6">
    <location>
        <position position="1"/>
    </location>
</feature>
<keyword evidence="2 5" id="KW-0812">Transmembrane</keyword>
<comment type="caution">
    <text evidence="6">The sequence shown here is derived from an EMBL/GenBank/DDBJ whole genome shotgun (WGS) entry which is preliminary data.</text>
</comment>
<dbReference type="GO" id="GO:0022857">
    <property type="term" value="F:transmembrane transporter activity"/>
    <property type="evidence" value="ECO:0007669"/>
    <property type="project" value="InterPro"/>
</dbReference>
<keyword evidence="3 5" id="KW-1133">Transmembrane helix</keyword>
<dbReference type="Pfam" id="PF07690">
    <property type="entry name" value="MFS_1"/>
    <property type="match status" value="1"/>
</dbReference>
<dbReference type="InterPro" id="IPR011701">
    <property type="entry name" value="MFS"/>
</dbReference>
<evidence type="ECO:0000256" key="2">
    <source>
        <dbReference type="ARBA" id="ARBA00022692"/>
    </source>
</evidence>
<evidence type="ECO:0000256" key="5">
    <source>
        <dbReference type="SAM" id="Phobius"/>
    </source>
</evidence>
<accession>K0SXK3</accession>
<dbReference type="eggNOG" id="KOG2325">
    <property type="taxonomic scope" value="Eukaryota"/>
</dbReference>
<protein>
    <recommendedName>
        <fullName evidence="8">Major facilitator superfamily (MFS) profile domain-containing protein</fullName>
    </recommendedName>
</protein>
<feature type="transmembrane region" description="Helical" evidence="5">
    <location>
        <begin position="377"/>
        <end position="399"/>
    </location>
</feature>
<dbReference type="InterPro" id="IPR051068">
    <property type="entry name" value="MFS_Domain-Containing_Protein"/>
</dbReference>
<dbReference type="EMBL" id="AGNL01008990">
    <property type="protein sequence ID" value="EJK70140.1"/>
    <property type="molecule type" value="Genomic_DNA"/>
</dbReference>
<keyword evidence="7" id="KW-1185">Reference proteome</keyword>
<name>K0SXK3_THAOC</name>
<feature type="transmembrane region" description="Helical" evidence="5">
    <location>
        <begin position="526"/>
        <end position="545"/>
    </location>
</feature>
<dbReference type="PANTHER" id="PTHR23510:SF64">
    <property type="entry name" value="INNER MEMBRANE TRANSPORT PROTEIN YAJR"/>
    <property type="match status" value="1"/>
</dbReference>
<dbReference type="OrthoDB" id="5588846at2759"/>
<evidence type="ECO:0000256" key="1">
    <source>
        <dbReference type="ARBA" id="ARBA00004141"/>
    </source>
</evidence>
<dbReference type="SUPFAM" id="SSF103473">
    <property type="entry name" value="MFS general substrate transporter"/>
    <property type="match status" value="1"/>
</dbReference>
<dbReference type="Proteomes" id="UP000266841">
    <property type="component" value="Unassembled WGS sequence"/>
</dbReference>
<evidence type="ECO:0000256" key="3">
    <source>
        <dbReference type="ARBA" id="ARBA00022989"/>
    </source>
</evidence>
<dbReference type="Gene3D" id="1.20.1250.20">
    <property type="entry name" value="MFS general substrate transporter like domains"/>
    <property type="match status" value="1"/>
</dbReference>
<evidence type="ECO:0000313" key="6">
    <source>
        <dbReference type="EMBL" id="EJK70140.1"/>
    </source>
</evidence>
<dbReference type="AlphaFoldDB" id="K0SXK3"/>
<evidence type="ECO:0008006" key="8">
    <source>
        <dbReference type="Google" id="ProtNLM"/>
    </source>
</evidence>
<evidence type="ECO:0000256" key="4">
    <source>
        <dbReference type="ARBA" id="ARBA00023136"/>
    </source>
</evidence>
<feature type="transmembrane region" description="Helical" evidence="5">
    <location>
        <begin position="285"/>
        <end position="305"/>
    </location>
</feature>
<dbReference type="PANTHER" id="PTHR23510">
    <property type="entry name" value="INNER MEMBRANE TRANSPORT PROTEIN YAJR"/>
    <property type="match status" value="1"/>
</dbReference>